<dbReference type="PIRSF" id="PIRSF018266">
    <property type="entry name" value="FecR"/>
    <property type="match status" value="1"/>
</dbReference>
<evidence type="ECO:0000313" key="3">
    <source>
        <dbReference type="EMBL" id="BBA35813.1"/>
    </source>
</evidence>
<dbReference type="PANTHER" id="PTHR30273:SF2">
    <property type="entry name" value="PROTEIN FECR"/>
    <property type="match status" value="1"/>
</dbReference>
<feature type="domain" description="FecR N-terminal" evidence="2">
    <location>
        <begin position="16"/>
        <end position="58"/>
    </location>
</feature>
<feature type="domain" description="FecR protein" evidence="1">
    <location>
        <begin position="114"/>
        <end position="209"/>
    </location>
</feature>
<dbReference type="Pfam" id="PF04773">
    <property type="entry name" value="FecR"/>
    <property type="match status" value="1"/>
</dbReference>
<protein>
    <submittedName>
        <fullName evidence="3">Fe2+-dicitrate sensor</fullName>
    </submittedName>
</protein>
<dbReference type="OrthoDB" id="1099576at2"/>
<dbReference type="AlphaFoldDB" id="A0A250KVW3"/>
<dbReference type="Gene3D" id="2.60.120.1440">
    <property type="match status" value="1"/>
</dbReference>
<accession>A0A250KVW3</accession>
<dbReference type="PANTHER" id="PTHR30273">
    <property type="entry name" value="PERIPLASMIC SIGNAL SENSOR AND SIGMA FACTOR ACTIVATOR FECR-RELATED"/>
    <property type="match status" value="1"/>
</dbReference>
<sequence>MHRTARSAPIAPHVLEEAADWLMRLNAGMVTDEDRAACERWRQTSPDHARAWARAERLLNKLGSLPPSLAMPALDRPPENGRRAALAKLSALLLVVPMARTACRLAEERGWTADLRTAAGERRERQLADGSRVTLNTATAVDVRFDAAQRFVQLRAGEILVHTAKDASVMRRPFYVSTADGLLEALGTRFSVRREEGRTRVAVLEGAVRIEPRSAEAPARPILRAGEQAWFTANGVSPVMPADDTATAWIRGMLSADRMRLADFAAELARYRNGIVRCDPAVANLRISGAFPVADTDRALAMLVSTYPVAVSTRMGGYWVNLSAR</sequence>
<dbReference type="EMBL" id="AP017928">
    <property type="protein sequence ID" value="BBA35813.1"/>
    <property type="molecule type" value="Genomic_DNA"/>
</dbReference>
<evidence type="ECO:0000259" key="1">
    <source>
        <dbReference type="Pfam" id="PF04773"/>
    </source>
</evidence>
<dbReference type="KEGG" id="mmai:sS8_3881"/>
<dbReference type="RefSeq" id="WP_119631102.1">
    <property type="nucleotide sequence ID" value="NZ_AP017928.1"/>
</dbReference>
<evidence type="ECO:0000313" key="4">
    <source>
        <dbReference type="Proteomes" id="UP000266313"/>
    </source>
</evidence>
<dbReference type="InterPro" id="IPR006860">
    <property type="entry name" value="FecR"/>
</dbReference>
<name>A0A250KVW3_9GAMM</name>
<dbReference type="Proteomes" id="UP000266313">
    <property type="component" value="Chromosome"/>
</dbReference>
<evidence type="ECO:0000259" key="2">
    <source>
        <dbReference type="Pfam" id="PF16220"/>
    </source>
</evidence>
<keyword evidence="4" id="KW-1185">Reference proteome</keyword>
<dbReference type="InterPro" id="IPR012373">
    <property type="entry name" value="Ferrdict_sens_TM"/>
</dbReference>
<dbReference type="GO" id="GO:0016989">
    <property type="term" value="F:sigma factor antagonist activity"/>
    <property type="evidence" value="ECO:0007669"/>
    <property type="project" value="TreeGrafter"/>
</dbReference>
<dbReference type="InterPro" id="IPR032623">
    <property type="entry name" value="FecR_N"/>
</dbReference>
<proteinExistence type="predicted"/>
<reference evidence="3 4" key="1">
    <citation type="submission" date="2016-12" db="EMBL/GenBank/DDBJ databases">
        <title>Genome sequencing of Methylocaldum marinum.</title>
        <authorList>
            <person name="Takeuchi M."/>
            <person name="Kamagata Y."/>
            <person name="Hiraoka S."/>
            <person name="Oshima K."/>
            <person name="Hattori M."/>
            <person name="Iwasaki W."/>
        </authorList>
    </citation>
    <scope>NUCLEOTIDE SEQUENCE [LARGE SCALE GENOMIC DNA]</scope>
    <source>
        <strain evidence="3 4">S8</strain>
    </source>
</reference>
<dbReference type="Pfam" id="PF16220">
    <property type="entry name" value="DUF4880"/>
    <property type="match status" value="1"/>
</dbReference>
<gene>
    <name evidence="3" type="ORF">sS8_3881</name>
</gene>
<organism evidence="3 4">
    <name type="scientific">Methylocaldum marinum</name>
    <dbReference type="NCBI Taxonomy" id="1432792"/>
    <lineage>
        <taxon>Bacteria</taxon>
        <taxon>Pseudomonadati</taxon>
        <taxon>Pseudomonadota</taxon>
        <taxon>Gammaproteobacteria</taxon>
        <taxon>Methylococcales</taxon>
        <taxon>Methylococcaceae</taxon>
        <taxon>Methylocaldum</taxon>
    </lineage>
</organism>